<evidence type="ECO:0000313" key="2">
    <source>
        <dbReference type="EMBL" id="CAD8111709.1"/>
    </source>
</evidence>
<organism evidence="2 3">
    <name type="scientific">Paramecium sonneborni</name>
    <dbReference type="NCBI Taxonomy" id="65129"/>
    <lineage>
        <taxon>Eukaryota</taxon>
        <taxon>Sar</taxon>
        <taxon>Alveolata</taxon>
        <taxon>Ciliophora</taxon>
        <taxon>Intramacronucleata</taxon>
        <taxon>Oligohymenophorea</taxon>
        <taxon>Peniculida</taxon>
        <taxon>Parameciidae</taxon>
        <taxon>Paramecium</taxon>
    </lineage>
</organism>
<reference evidence="2" key="1">
    <citation type="submission" date="2021-01" db="EMBL/GenBank/DDBJ databases">
        <authorList>
            <consortium name="Genoscope - CEA"/>
            <person name="William W."/>
        </authorList>
    </citation>
    <scope>NUCLEOTIDE SEQUENCE</scope>
</reference>
<keyword evidence="3" id="KW-1185">Reference proteome</keyword>
<feature type="region of interest" description="Disordered" evidence="1">
    <location>
        <begin position="1"/>
        <end position="25"/>
    </location>
</feature>
<evidence type="ECO:0000256" key="1">
    <source>
        <dbReference type="SAM" id="MobiDB-lite"/>
    </source>
</evidence>
<name>A0A8S1Q831_9CILI</name>
<feature type="compositionally biased region" description="Basic residues" evidence="1">
    <location>
        <begin position="1"/>
        <end position="11"/>
    </location>
</feature>
<dbReference type="EMBL" id="CAJJDN010000099">
    <property type="protein sequence ID" value="CAD8111709.1"/>
    <property type="molecule type" value="Genomic_DNA"/>
</dbReference>
<comment type="caution">
    <text evidence="2">The sequence shown here is derived from an EMBL/GenBank/DDBJ whole genome shotgun (WGS) entry which is preliminary data.</text>
</comment>
<protein>
    <submittedName>
        <fullName evidence="2">Uncharacterized protein</fullName>
    </submittedName>
</protein>
<dbReference type="Proteomes" id="UP000692954">
    <property type="component" value="Unassembled WGS sequence"/>
</dbReference>
<evidence type="ECO:0000313" key="3">
    <source>
        <dbReference type="Proteomes" id="UP000692954"/>
    </source>
</evidence>
<proteinExistence type="predicted"/>
<sequence>MDIQNQKRKSKFSFSGTPTNEDSNTLQQFKNGFKDQDKQIKEFLSQQMLNQKRKIQNIYNLIQTSSGEILGEGRIGLVKGKIQKIQNVQKKEDGCEFACKIVKTDTKDTKVIVKNGYQNLRILKIKPSSIVAMKEFYIQLNEGFQITGTVLAVMEKVKGKEMFKVIQNQKNYNDFI</sequence>
<accession>A0A8S1Q831</accession>
<feature type="compositionally biased region" description="Polar residues" evidence="1">
    <location>
        <begin position="12"/>
        <end position="25"/>
    </location>
</feature>
<gene>
    <name evidence="2" type="ORF">PSON_ATCC_30995.1.T0990014</name>
</gene>
<dbReference type="AlphaFoldDB" id="A0A8S1Q831"/>